<evidence type="ECO:0000313" key="10">
    <source>
        <dbReference type="Proteomes" id="UP001148838"/>
    </source>
</evidence>
<dbReference type="InterPro" id="IPR013087">
    <property type="entry name" value="Znf_C2H2_type"/>
</dbReference>
<organism evidence="9 10">
    <name type="scientific">Periplaneta americana</name>
    <name type="common">American cockroach</name>
    <name type="synonym">Blatta americana</name>
    <dbReference type="NCBI Taxonomy" id="6978"/>
    <lineage>
        <taxon>Eukaryota</taxon>
        <taxon>Metazoa</taxon>
        <taxon>Ecdysozoa</taxon>
        <taxon>Arthropoda</taxon>
        <taxon>Hexapoda</taxon>
        <taxon>Insecta</taxon>
        <taxon>Pterygota</taxon>
        <taxon>Neoptera</taxon>
        <taxon>Polyneoptera</taxon>
        <taxon>Dictyoptera</taxon>
        <taxon>Blattodea</taxon>
        <taxon>Blattoidea</taxon>
        <taxon>Blattidae</taxon>
        <taxon>Blattinae</taxon>
        <taxon>Periplaneta</taxon>
    </lineage>
</organism>
<dbReference type="PANTHER" id="PTHR24388">
    <property type="entry name" value="ZINC FINGER PROTEIN"/>
    <property type="match status" value="1"/>
</dbReference>
<evidence type="ECO:0000256" key="5">
    <source>
        <dbReference type="ARBA" id="ARBA00023242"/>
    </source>
</evidence>
<feature type="domain" description="C2H2-type" evidence="8">
    <location>
        <begin position="392"/>
        <end position="419"/>
    </location>
</feature>
<evidence type="ECO:0000256" key="3">
    <source>
        <dbReference type="ARBA" id="ARBA00022771"/>
    </source>
</evidence>
<dbReference type="PANTHER" id="PTHR24388:SF53">
    <property type="entry name" value="CHORION TRANSCRIPTION FACTOR CF2-RELATED"/>
    <property type="match status" value="1"/>
</dbReference>
<feature type="domain" description="C2H2-type" evidence="8">
    <location>
        <begin position="336"/>
        <end position="363"/>
    </location>
</feature>
<keyword evidence="3 7" id="KW-0863">Zinc-finger</keyword>
<dbReference type="InterPro" id="IPR036397">
    <property type="entry name" value="RNaseH_sf"/>
</dbReference>
<keyword evidence="2" id="KW-0677">Repeat</keyword>
<dbReference type="Pfam" id="PF12874">
    <property type="entry name" value="zf-met"/>
    <property type="match status" value="1"/>
</dbReference>
<dbReference type="SUPFAM" id="SSF57667">
    <property type="entry name" value="beta-beta-alpha zinc fingers"/>
    <property type="match status" value="7"/>
</dbReference>
<feature type="domain" description="C2H2-type" evidence="8">
    <location>
        <begin position="196"/>
        <end position="223"/>
    </location>
</feature>
<comment type="caution">
    <text evidence="9">The sequence shown here is derived from an EMBL/GenBank/DDBJ whole genome shotgun (WGS) entry which is preliminary data.</text>
</comment>
<dbReference type="EMBL" id="JAJSOF020000013">
    <property type="protein sequence ID" value="KAJ4443260.1"/>
    <property type="molecule type" value="Genomic_DNA"/>
</dbReference>
<evidence type="ECO:0000256" key="7">
    <source>
        <dbReference type="PROSITE-ProRule" id="PRU00042"/>
    </source>
</evidence>
<evidence type="ECO:0000259" key="8">
    <source>
        <dbReference type="PROSITE" id="PS50157"/>
    </source>
</evidence>
<feature type="domain" description="C2H2-type" evidence="8">
    <location>
        <begin position="224"/>
        <end position="251"/>
    </location>
</feature>
<dbReference type="PROSITE" id="PS50157">
    <property type="entry name" value="ZINC_FINGER_C2H2_2"/>
    <property type="match status" value="10"/>
</dbReference>
<dbReference type="Proteomes" id="UP001148838">
    <property type="component" value="Unassembled WGS sequence"/>
</dbReference>
<proteinExistence type="inferred from homology"/>
<evidence type="ECO:0000313" key="9">
    <source>
        <dbReference type="EMBL" id="KAJ4443260.1"/>
    </source>
</evidence>
<evidence type="ECO:0000256" key="1">
    <source>
        <dbReference type="ARBA" id="ARBA00022723"/>
    </source>
</evidence>
<dbReference type="Pfam" id="PF13894">
    <property type="entry name" value="zf-C2H2_4"/>
    <property type="match status" value="1"/>
</dbReference>
<dbReference type="SMART" id="SM00355">
    <property type="entry name" value="ZnF_C2H2"/>
    <property type="match status" value="11"/>
</dbReference>
<dbReference type="Pfam" id="PF00096">
    <property type="entry name" value="zf-C2H2"/>
    <property type="match status" value="8"/>
</dbReference>
<dbReference type="Gene3D" id="3.30.160.60">
    <property type="entry name" value="Classic Zinc Finger"/>
    <property type="match status" value="11"/>
</dbReference>
<keyword evidence="5" id="KW-0539">Nucleus</keyword>
<feature type="domain" description="C2H2-type" evidence="8">
    <location>
        <begin position="280"/>
        <end position="307"/>
    </location>
</feature>
<dbReference type="InterPro" id="IPR036236">
    <property type="entry name" value="Znf_C2H2_sf"/>
</dbReference>
<feature type="domain" description="C2H2-type" evidence="8">
    <location>
        <begin position="168"/>
        <end position="195"/>
    </location>
</feature>
<keyword evidence="10" id="KW-1185">Reference proteome</keyword>
<evidence type="ECO:0000256" key="2">
    <source>
        <dbReference type="ARBA" id="ARBA00022737"/>
    </source>
</evidence>
<dbReference type="InterPro" id="IPR050527">
    <property type="entry name" value="Snail/Krueppel_Znf"/>
</dbReference>
<keyword evidence="1" id="KW-0479">Metal-binding</keyword>
<dbReference type="Gene3D" id="3.30.420.10">
    <property type="entry name" value="Ribonuclease H-like superfamily/Ribonuclease H"/>
    <property type="match status" value="1"/>
</dbReference>
<feature type="domain" description="C2H2-type" evidence="8">
    <location>
        <begin position="364"/>
        <end position="391"/>
    </location>
</feature>
<feature type="domain" description="C2H2-type" evidence="8">
    <location>
        <begin position="252"/>
        <end position="279"/>
    </location>
</feature>
<feature type="domain" description="C2H2-type" evidence="8">
    <location>
        <begin position="140"/>
        <end position="167"/>
    </location>
</feature>
<accession>A0ABQ8T9Q4</accession>
<protein>
    <recommendedName>
        <fullName evidence="8">C2H2-type domain-containing protein</fullName>
    </recommendedName>
</protein>
<evidence type="ECO:0000256" key="6">
    <source>
        <dbReference type="ARBA" id="ARBA00037948"/>
    </source>
</evidence>
<reference evidence="9 10" key="1">
    <citation type="journal article" date="2022" name="Allergy">
        <title>Genome assembly and annotation of Periplaneta americana reveal a comprehensive cockroach allergen profile.</title>
        <authorList>
            <person name="Wang L."/>
            <person name="Xiong Q."/>
            <person name="Saelim N."/>
            <person name="Wang L."/>
            <person name="Nong W."/>
            <person name="Wan A.T."/>
            <person name="Shi M."/>
            <person name="Liu X."/>
            <person name="Cao Q."/>
            <person name="Hui J.H.L."/>
            <person name="Sookrung N."/>
            <person name="Leung T.F."/>
            <person name="Tungtrongchitr A."/>
            <person name="Tsui S.K.W."/>
        </authorList>
    </citation>
    <scope>NUCLEOTIDE SEQUENCE [LARGE SCALE GENOMIC DNA]</scope>
    <source>
        <strain evidence="9">PWHHKU_190912</strain>
    </source>
</reference>
<sequence length="703" mass="81121">MAGLCEGGNETPGSLKAINSECTTVSEDQNITPWQSKEESFSMMDIFNENLRMLWYQNMGFPFLPGFLMQPSIHDLEMNIENHLETSPLKCDVCDKTFKRHELMTHISQTGEKHFKCGPCAKKFTEQLNFLMGEAGGRSFPCEICNRTFPFRYLLIRHFRSHTGEKPFACTICDKGFGQRGALVEHVRVHTGEKPFQCEFCDKRFSRRDCLVDHLRTHSGEKPFPCDVCTMSFARRGDLMRHSTTHTGTRVFECEICNKRFARRSNLVCHSLIHTGEKPFECAVCGKSFARRRELASHCRIHTGEREFECEVCKKRFIRRHDVVIHMRLHTGEKPFKCKVCGRSFMQSNILSGHMRTHSTETPFKCEFCGKGFKRRGSLVDHTRTHTGDKPYKCELCDKSFNRQSVLWRHIQGHEGQKFRYTMERYTNHEQADKVFTYGQAHGNGRAAALLYQEKYPHRQHLQHTISARIFRRLGETGSFTGLGHHEGRVRKISTPALEEDVINAREQDCHISTRQMARQCGFTKGGIINLHNNPVWDMRNPHAMVEVNHQHWFSLNVWAGIIGDHHVGPVVLPRCLTGEAYLNFLRVTLPPLLEDVPCAVRMVMWLLHDGAPAHFHITLRRHLNNIFPDFYLWRHLKAVVYAEPIPDVQTLEQHIRAACDTIRMQPGIFEHVQQSLLQRYTHVLRPMGVTSNTSSPLLTVAS</sequence>
<keyword evidence="4" id="KW-0862">Zinc</keyword>
<gene>
    <name evidence="9" type="ORF">ANN_04928</name>
</gene>
<feature type="domain" description="C2H2-type" evidence="8">
    <location>
        <begin position="308"/>
        <end position="335"/>
    </location>
</feature>
<comment type="similarity">
    <text evidence="6">Belongs to the snail C2H2-type zinc-finger protein family.</text>
</comment>
<evidence type="ECO:0000256" key="4">
    <source>
        <dbReference type="ARBA" id="ARBA00022833"/>
    </source>
</evidence>
<name>A0ABQ8T9Q4_PERAM</name>
<dbReference type="PROSITE" id="PS00028">
    <property type="entry name" value="ZINC_FINGER_C2H2_1"/>
    <property type="match status" value="10"/>
</dbReference>